<evidence type="ECO:0000313" key="3">
    <source>
        <dbReference type="Proteomes" id="UP000198852"/>
    </source>
</evidence>
<keyword evidence="3" id="KW-1185">Reference proteome</keyword>
<dbReference type="STRING" id="95161.SAMN05660874_00699"/>
<protein>
    <submittedName>
        <fullName evidence="2">Uncharacterized protein</fullName>
    </submittedName>
</protein>
<evidence type="ECO:0000256" key="1">
    <source>
        <dbReference type="SAM" id="Phobius"/>
    </source>
</evidence>
<evidence type="ECO:0000313" key="2">
    <source>
        <dbReference type="EMBL" id="SFS38547.1"/>
    </source>
</evidence>
<dbReference type="OrthoDB" id="5196985at2"/>
<keyword evidence="1" id="KW-1133">Transmembrane helix</keyword>
<accession>A0A1I6PEA3</accession>
<feature type="transmembrane region" description="Helical" evidence="1">
    <location>
        <begin position="48"/>
        <end position="69"/>
    </location>
</feature>
<keyword evidence="1" id="KW-0472">Membrane</keyword>
<dbReference type="EMBL" id="FOZX01000001">
    <property type="protein sequence ID" value="SFS38547.1"/>
    <property type="molecule type" value="Genomic_DNA"/>
</dbReference>
<feature type="transmembrane region" description="Helical" evidence="1">
    <location>
        <begin position="15"/>
        <end position="36"/>
    </location>
</feature>
<reference evidence="3" key="1">
    <citation type="submission" date="2016-10" db="EMBL/GenBank/DDBJ databases">
        <authorList>
            <person name="Varghese N."/>
            <person name="Submissions S."/>
        </authorList>
    </citation>
    <scope>NUCLEOTIDE SEQUENCE [LARGE SCALE GENOMIC DNA]</scope>
    <source>
        <strain evidence="3">DSM 44771</strain>
    </source>
</reference>
<dbReference type="AlphaFoldDB" id="A0A1I6PEA3"/>
<organism evidence="2 3">
    <name type="scientific">Saccharopolyspora flava</name>
    <dbReference type="NCBI Taxonomy" id="95161"/>
    <lineage>
        <taxon>Bacteria</taxon>
        <taxon>Bacillati</taxon>
        <taxon>Actinomycetota</taxon>
        <taxon>Actinomycetes</taxon>
        <taxon>Pseudonocardiales</taxon>
        <taxon>Pseudonocardiaceae</taxon>
        <taxon>Saccharopolyspora</taxon>
    </lineage>
</organism>
<dbReference type="RefSeq" id="WP_093413605.1">
    <property type="nucleotide sequence ID" value="NZ_FOZX01000001.1"/>
</dbReference>
<dbReference type="Proteomes" id="UP000198852">
    <property type="component" value="Unassembled WGS sequence"/>
</dbReference>
<name>A0A1I6PEA3_9PSEU</name>
<proteinExistence type="predicted"/>
<keyword evidence="1" id="KW-0812">Transmembrane</keyword>
<gene>
    <name evidence="2" type="ORF">SAMN05660874_00699</name>
</gene>
<sequence>MASEGSGHSAGAFDIRTVIALLFAIYGVVLVVLGFIQPQAEIDKAAGLNINLWAGVGMVVFAAVFIAWARLRPITVPDDVEGGSTAE</sequence>